<sequence>MKVTVGFAVAACCVLGYFCGQSEAFECYVCSSLLSSDCADPFLSGSKADNCAMCGKNKAKAGDNEVVTRTCLPIALGLSPGCTSNSAGGTSTDDCYCNSALCNASTRASMTTALLFLMPAFLSCLKNL</sequence>
<dbReference type="EMBL" id="CP111028">
    <property type="protein sequence ID" value="WAR31421.1"/>
    <property type="molecule type" value="Genomic_DNA"/>
</dbReference>
<evidence type="ECO:0000313" key="4">
    <source>
        <dbReference type="EMBL" id="WAR31421.1"/>
    </source>
</evidence>
<evidence type="ECO:0000256" key="3">
    <source>
        <dbReference type="SAM" id="SignalP"/>
    </source>
</evidence>
<feature type="signal peptide" evidence="3">
    <location>
        <begin position="1"/>
        <end position="24"/>
    </location>
</feature>
<organism evidence="4 5">
    <name type="scientific">Mya arenaria</name>
    <name type="common">Soft-shell clam</name>
    <dbReference type="NCBI Taxonomy" id="6604"/>
    <lineage>
        <taxon>Eukaryota</taxon>
        <taxon>Metazoa</taxon>
        <taxon>Spiralia</taxon>
        <taxon>Lophotrochozoa</taxon>
        <taxon>Mollusca</taxon>
        <taxon>Bivalvia</taxon>
        <taxon>Autobranchia</taxon>
        <taxon>Heteroconchia</taxon>
        <taxon>Euheterodonta</taxon>
        <taxon>Imparidentia</taxon>
        <taxon>Neoheterodontei</taxon>
        <taxon>Myida</taxon>
        <taxon>Myoidea</taxon>
        <taxon>Myidae</taxon>
        <taxon>Mya</taxon>
    </lineage>
</organism>
<evidence type="ECO:0000256" key="2">
    <source>
        <dbReference type="ARBA" id="ARBA00023180"/>
    </source>
</evidence>
<proteinExistence type="predicted"/>
<dbReference type="InterPro" id="IPR031424">
    <property type="entry name" value="QVR-like"/>
</dbReference>
<dbReference type="Proteomes" id="UP001164746">
    <property type="component" value="Chromosome 17"/>
</dbReference>
<name>A0ABY7GJA3_MYAAR</name>
<protein>
    <submittedName>
        <fullName evidence="4">Uncharacterized protein</fullName>
    </submittedName>
</protein>
<keyword evidence="5" id="KW-1185">Reference proteome</keyword>
<dbReference type="InterPro" id="IPR050975">
    <property type="entry name" value="Sleep_regulator"/>
</dbReference>
<dbReference type="Pfam" id="PF17064">
    <property type="entry name" value="QVR"/>
    <property type="match status" value="1"/>
</dbReference>
<dbReference type="PANTHER" id="PTHR33562">
    <property type="entry name" value="ATILLA, ISOFORM B-RELATED-RELATED"/>
    <property type="match status" value="1"/>
</dbReference>
<feature type="chain" id="PRO_5046840914" evidence="3">
    <location>
        <begin position="25"/>
        <end position="128"/>
    </location>
</feature>
<keyword evidence="2" id="KW-0325">Glycoprotein</keyword>
<reference evidence="4" key="1">
    <citation type="submission" date="2022-11" db="EMBL/GenBank/DDBJ databases">
        <title>Centuries of genome instability and evolution in soft-shell clam transmissible cancer (bioRxiv).</title>
        <authorList>
            <person name="Hart S.F.M."/>
            <person name="Yonemitsu M.A."/>
            <person name="Giersch R.M."/>
            <person name="Beal B.F."/>
            <person name="Arriagada G."/>
            <person name="Davis B.W."/>
            <person name="Ostrander E.A."/>
            <person name="Goff S.P."/>
            <person name="Metzger M.J."/>
        </authorList>
    </citation>
    <scope>NUCLEOTIDE SEQUENCE</scope>
    <source>
        <strain evidence="4">MELC-2E11</strain>
        <tissue evidence="4">Siphon/mantle</tissue>
    </source>
</reference>
<evidence type="ECO:0000256" key="1">
    <source>
        <dbReference type="ARBA" id="ARBA00022729"/>
    </source>
</evidence>
<keyword evidence="1 3" id="KW-0732">Signal</keyword>
<evidence type="ECO:0000313" key="5">
    <source>
        <dbReference type="Proteomes" id="UP001164746"/>
    </source>
</evidence>
<accession>A0ABY7GJA3</accession>
<gene>
    <name evidence="4" type="ORF">MAR_033963</name>
</gene>